<organism evidence="1 2">
    <name type="scientific">Entomophthora muscae</name>
    <dbReference type="NCBI Taxonomy" id="34485"/>
    <lineage>
        <taxon>Eukaryota</taxon>
        <taxon>Fungi</taxon>
        <taxon>Fungi incertae sedis</taxon>
        <taxon>Zoopagomycota</taxon>
        <taxon>Entomophthoromycotina</taxon>
        <taxon>Entomophthoromycetes</taxon>
        <taxon>Entomophthorales</taxon>
        <taxon>Entomophthoraceae</taxon>
        <taxon>Entomophthora</taxon>
    </lineage>
</organism>
<name>A0ACC2T027_9FUNG</name>
<reference evidence="1" key="1">
    <citation type="submission" date="2022-04" db="EMBL/GenBank/DDBJ databases">
        <title>Genome of the entomopathogenic fungus Entomophthora muscae.</title>
        <authorList>
            <person name="Elya C."/>
            <person name="Lovett B.R."/>
            <person name="Lee E."/>
            <person name="Macias A.M."/>
            <person name="Hajek A.E."/>
            <person name="De Bivort B.L."/>
            <person name="Kasson M.T."/>
            <person name="De Fine Licht H.H."/>
            <person name="Stajich J.E."/>
        </authorList>
    </citation>
    <scope>NUCLEOTIDE SEQUENCE</scope>
    <source>
        <strain evidence="1">Berkeley</strain>
    </source>
</reference>
<evidence type="ECO:0000313" key="2">
    <source>
        <dbReference type="Proteomes" id="UP001165960"/>
    </source>
</evidence>
<protein>
    <submittedName>
        <fullName evidence="1">Calmodulin-dependent protein kinase cmk2</fullName>
        <ecNumber evidence="1">2.7.11.17</ecNumber>
    </submittedName>
</protein>
<comment type="caution">
    <text evidence="1">The sequence shown here is derived from an EMBL/GenBank/DDBJ whole genome shotgun (WGS) entry which is preliminary data.</text>
</comment>
<gene>
    <name evidence="1" type="primary">CMK2_1</name>
    <name evidence="1" type="ORF">DSO57_1033216</name>
</gene>
<keyword evidence="1" id="KW-0418">Kinase</keyword>
<evidence type="ECO:0000313" key="1">
    <source>
        <dbReference type="EMBL" id="KAJ9067999.1"/>
    </source>
</evidence>
<keyword evidence="1" id="KW-0808">Transferase</keyword>
<dbReference type="Proteomes" id="UP001165960">
    <property type="component" value="Unassembled WGS sequence"/>
</dbReference>
<sequence length="128" mass="14615">MLDEDYKFYPRRWSGISEEAKNFISLLLKSDPIERLTAKEALEHPWFSGITASDQNIVENIREGFNAHLIVKRAYEKLRIVNNMRLMTKSTESLQSNSSPEDLSSIESPESDIRPPVPPKDLLISPNA</sequence>
<accession>A0ACC2T027</accession>
<keyword evidence="2" id="KW-1185">Reference proteome</keyword>
<dbReference type="EMBL" id="QTSX02003809">
    <property type="protein sequence ID" value="KAJ9067999.1"/>
    <property type="molecule type" value="Genomic_DNA"/>
</dbReference>
<dbReference type="EC" id="2.7.11.17" evidence="1"/>
<proteinExistence type="predicted"/>